<keyword evidence="2 5" id="KW-0378">Hydrolase</keyword>
<comment type="similarity">
    <text evidence="1">Belongs to the peptidase M20 family.</text>
</comment>
<keyword evidence="6" id="KW-1185">Reference proteome</keyword>
<comment type="cofactor">
    <cofactor evidence="3">
        <name>Zn(2+)</name>
        <dbReference type="ChEBI" id="CHEBI:29105"/>
    </cofactor>
    <text evidence="3">Binds 2 Zn(2+) ions per subunit.</text>
</comment>
<dbReference type="SUPFAM" id="SSF55031">
    <property type="entry name" value="Bacterial exopeptidase dimerisation domain"/>
    <property type="match status" value="1"/>
</dbReference>
<dbReference type="GO" id="GO:0016813">
    <property type="term" value="F:hydrolase activity, acting on carbon-nitrogen (but not peptide) bonds, in linear amidines"/>
    <property type="evidence" value="ECO:0007669"/>
    <property type="project" value="InterPro"/>
</dbReference>
<reference evidence="5 6" key="1">
    <citation type="submission" date="2019-01" db="EMBL/GenBank/DDBJ databases">
        <title>Bacillus sp. M5HDSG1-1, whole genome shotgun sequence.</title>
        <authorList>
            <person name="Tuo L."/>
        </authorList>
    </citation>
    <scope>NUCLEOTIDE SEQUENCE [LARGE SCALE GENOMIC DNA]</scope>
    <source>
        <strain evidence="5 6">M5HDSG1-1</strain>
    </source>
</reference>
<evidence type="ECO:0000256" key="3">
    <source>
        <dbReference type="PIRSR" id="PIRSR001235-1"/>
    </source>
</evidence>
<evidence type="ECO:0000256" key="2">
    <source>
        <dbReference type="ARBA" id="ARBA00022801"/>
    </source>
</evidence>
<dbReference type="InterPro" id="IPR010158">
    <property type="entry name" value="Amidase_Cbmase"/>
</dbReference>
<proteinExistence type="inferred from homology"/>
<protein>
    <submittedName>
        <fullName evidence="5">Zn-dependent hydrolase</fullName>
    </submittedName>
</protein>
<dbReference type="CDD" id="cd03884">
    <property type="entry name" value="M20_bAS"/>
    <property type="match status" value="1"/>
</dbReference>
<dbReference type="InterPro" id="IPR036264">
    <property type="entry name" value="Bact_exopeptidase_dim_dom"/>
</dbReference>
<keyword evidence="3" id="KW-0862">Zinc</keyword>
<dbReference type="EMBL" id="RZTZ01000013">
    <property type="protein sequence ID" value="RVT58281.1"/>
    <property type="molecule type" value="Genomic_DNA"/>
</dbReference>
<dbReference type="Pfam" id="PF07687">
    <property type="entry name" value="M20_dimer"/>
    <property type="match status" value="1"/>
</dbReference>
<feature type="domain" description="Peptidase M20 dimerisation" evidence="4">
    <location>
        <begin position="236"/>
        <end position="336"/>
    </location>
</feature>
<comment type="caution">
    <text evidence="5">The sequence shown here is derived from an EMBL/GenBank/DDBJ whole genome shotgun (WGS) entry which is preliminary data.</text>
</comment>
<evidence type="ECO:0000313" key="5">
    <source>
        <dbReference type="EMBL" id="RVT58281.1"/>
    </source>
</evidence>
<feature type="binding site" evidence="3">
    <location>
        <position position="114"/>
    </location>
    <ligand>
        <name>Zn(2+)</name>
        <dbReference type="ChEBI" id="CHEBI:29105"/>
        <label>2</label>
    </ligand>
</feature>
<dbReference type="PIRSF" id="PIRSF001235">
    <property type="entry name" value="Amidase_carbamoylase"/>
    <property type="match status" value="1"/>
</dbReference>
<dbReference type="NCBIfam" id="NF006771">
    <property type="entry name" value="PRK09290.1-5"/>
    <property type="match status" value="1"/>
</dbReference>
<feature type="binding site" evidence="3">
    <location>
        <position position="214"/>
    </location>
    <ligand>
        <name>Zn(2+)</name>
        <dbReference type="ChEBI" id="CHEBI:29105"/>
        <label>1</label>
    </ligand>
</feature>
<gene>
    <name evidence="5" type="ORF">EM808_22455</name>
</gene>
<evidence type="ECO:0000256" key="1">
    <source>
        <dbReference type="ARBA" id="ARBA00006153"/>
    </source>
</evidence>
<feature type="binding site" evidence="3">
    <location>
        <position position="103"/>
    </location>
    <ligand>
        <name>Zn(2+)</name>
        <dbReference type="ChEBI" id="CHEBI:29105"/>
        <label>1</label>
    </ligand>
</feature>
<dbReference type="Gene3D" id="3.40.630.10">
    <property type="entry name" value="Zn peptidases"/>
    <property type="match status" value="1"/>
</dbReference>
<dbReference type="Gene3D" id="3.30.70.360">
    <property type="match status" value="1"/>
</dbReference>
<dbReference type="SUPFAM" id="SSF53187">
    <property type="entry name" value="Zn-dependent exopeptidases"/>
    <property type="match status" value="1"/>
</dbReference>
<dbReference type="InterPro" id="IPR011650">
    <property type="entry name" value="Peptidase_M20_dimer"/>
</dbReference>
<evidence type="ECO:0000259" key="4">
    <source>
        <dbReference type="Pfam" id="PF07687"/>
    </source>
</evidence>
<dbReference type="Pfam" id="PF01546">
    <property type="entry name" value="Peptidase_M20"/>
    <property type="match status" value="1"/>
</dbReference>
<dbReference type="PANTHER" id="PTHR32494:SF5">
    <property type="entry name" value="ALLANTOATE AMIDOHYDROLASE"/>
    <property type="match status" value="1"/>
</dbReference>
<feature type="binding site" evidence="3">
    <location>
        <position position="406"/>
    </location>
    <ligand>
        <name>Zn(2+)</name>
        <dbReference type="ChEBI" id="CHEBI:29105"/>
        <label>2</label>
    </ligand>
</feature>
<dbReference type="Proteomes" id="UP000288024">
    <property type="component" value="Unassembled WGS sequence"/>
</dbReference>
<organism evidence="5 6">
    <name type="scientific">Niallia taxi</name>
    <dbReference type="NCBI Taxonomy" id="2499688"/>
    <lineage>
        <taxon>Bacteria</taxon>
        <taxon>Bacillati</taxon>
        <taxon>Bacillota</taxon>
        <taxon>Bacilli</taxon>
        <taxon>Bacillales</taxon>
        <taxon>Bacillaceae</taxon>
        <taxon>Niallia</taxon>
    </lineage>
</organism>
<name>A0A3S2UD96_9BACI</name>
<dbReference type="RefSeq" id="WP_127740990.1">
    <property type="nucleotide sequence ID" value="NZ_RZTZ01000013.1"/>
</dbReference>
<keyword evidence="3" id="KW-0479">Metal-binding</keyword>
<accession>A0A3S2UD96</accession>
<dbReference type="AlphaFoldDB" id="A0A3S2UD96"/>
<evidence type="ECO:0000313" key="6">
    <source>
        <dbReference type="Proteomes" id="UP000288024"/>
    </source>
</evidence>
<feature type="binding site" evidence="3">
    <location>
        <position position="114"/>
    </location>
    <ligand>
        <name>Zn(2+)</name>
        <dbReference type="ChEBI" id="CHEBI:29105"/>
        <label>1</label>
    </ligand>
</feature>
<sequence>MVASTARKLDELLLSDYNHSHDYGGVSGARLAQRLYELSKIGLTEENGSYRIGFSAEEQQAKLLVAKWMTEAGLDVTQDGAGNIIGRLAGKQADLPVILSGSHVDSVPNGGHFDGPLGVLAALEVAESWKKTNHQPEHPYEVIIFTDEEGARFNGGLTGSRAMAGSIEADKQLGLVDINGASFQQVIENIGLSVPSFFAAKRDLSKIKAYVEVHIEQGKRLEKENLPVGIVSGIAGPSWLRITFTGAAGHAGNTPMDDRQDALVAAGELIAAIPHLPPSVSPTAVATVGKLQVHPNGVNVIPGKVEMFVDIRDIYEDKVSELVQLTIDKAEAISAKYGITLSYEQTLKVSPMLVPDDMKNLLTVSMDEMGIKPLYLPSGAGHDAMVLGSHIPSAMIFARSKDGISHNPAEWTTLDDCVQSVHLLKKMLERLDKN</sequence>
<dbReference type="GO" id="GO:0046872">
    <property type="term" value="F:metal ion binding"/>
    <property type="evidence" value="ECO:0007669"/>
    <property type="project" value="UniProtKB-KW"/>
</dbReference>
<feature type="binding site" evidence="3">
    <location>
        <position position="149"/>
    </location>
    <ligand>
        <name>Zn(2+)</name>
        <dbReference type="ChEBI" id="CHEBI:29105"/>
        <label>2</label>
    </ligand>
</feature>
<dbReference type="InterPro" id="IPR002933">
    <property type="entry name" value="Peptidase_M20"/>
</dbReference>
<dbReference type="NCBIfam" id="TIGR01879">
    <property type="entry name" value="hydantase"/>
    <property type="match status" value="1"/>
</dbReference>
<dbReference type="PANTHER" id="PTHR32494">
    <property type="entry name" value="ALLANTOATE DEIMINASE-RELATED"/>
    <property type="match status" value="1"/>
</dbReference>